<gene>
    <name evidence="12" type="ORF">HGP29_03915</name>
</gene>
<dbReference type="GO" id="GO:0009279">
    <property type="term" value="C:cell outer membrane"/>
    <property type="evidence" value="ECO:0007669"/>
    <property type="project" value="UniProtKB-SubCell"/>
</dbReference>
<dbReference type="Gene3D" id="2.170.130.10">
    <property type="entry name" value="TonB-dependent receptor, plug domain"/>
    <property type="match status" value="1"/>
</dbReference>
<keyword evidence="7 8" id="KW-0998">Cell outer membrane</keyword>
<evidence type="ECO:0000256" key="9">
    <source>
        <dbReference type="RuleBase" id="RU003357"/>
    </source>
</evidence>
<keyword evidence="6 8" id="KW-0472">Membrane</keyword>
<dbReference type="InterPro" id="IPR023997">
    <property type="entry name" value="TonB-dep_OMP_SusC/RagA_CS"/>
</dbReference>
<feature type="domain" description="TonB-dependent receptor plug" evidence="11">
    <location>
        <begin position="124"/>
        <end position="227"/>
    </location>
</feature>
<dbReference type="AlphaFoldDB" id="A0A7X8XUJ6"/>
<evidence type="ECO:0000256" key="6">
    <source>
        <dbReference type="ARBA" id="ARBA00023136"/>
    </source>
</evidence>
<evidence type="ECO:0000256" key="7">
    <source>
        <dbReference type="ARBA" id="ARBA00023237"/>
    </source>
</evidence>
<keyword evidence="3 8" id="KW-1134">Transmembrane beta strand</keyword>
<dbReference type="Gene3D" id="2.60.40.1120">
    <property type="entry name" value="Carboxypeptidase-like, regulatory domain"/>
    <property type="match status" value="1"/>
</dbReference>
<dbReference type="InterPro" id="IPR008969">
    <property type="entry name" value="CarboxyPept-like_regulatory"/>
</dbReference>
<comment type="similarity">
    <text evidence="8 9">Belongs to the TonB-dependent receptor family.</text>
</comment>
<dbReference type="InterPro" id="IPR012910">
    <property type="entry name" value="Plug_dom"/>
</dbReference>
<sequence>MKLKTLLSKHFILTLFVSLIFGANVIAQERTVSGVVKGASDGMPLPGVNVSIEGTTIGTITDFDGKYSLNIKDEKTSIIFSFIGYKSQTVVVGTQGTINVTLEDDLEELEEVIVVGYGVQKKSVVTGAIASVKSDEITETPITNASQALQGRTPGVLVTNTSGQPGAGIEIRVRGTGSNGDNSPLYVVDGMQVDNINFLNPNDIESMEVLKDAASSAIYGARGANGVVMITTKKGKEGKARITYDGYFGIQTAARTSDLMNAQQYMEFHNMGAANAGYDQPFSAADMANPRADTDWQDEAFGNAPIQSHNISTSGGSESSTYLMSFGYLGQDGIVAPDKSNYERFNFRLNGTHKLSKSLTAGANMTYVHEKQSGIQENNAFGGSIQNVLLHDPLTPVYETDPNRIAELETKNGAVKNSNGQYYAVSDQDLREIVNPLARFENTNDESFTNKLIGNVFLEYKPVNIEGLRFKTDFGIDQGSWSNRNYTPEAYYNPNNTVATSSVSQNMNNYMTWQWENVAMYDRTFNEKHQINGVLGMTMRQSTGIDMSGSRANLQLPGWHYGYLGNGADDNNQKSNGGAYDQRLLSYFGRVGYTYDNKYMLSATMRYDGSSNFGPNNKYGFFPSVQAGWVLSNEDFLSSSETINFLKLRAAWGQVGNDKIEAFGYMQAIAPTYAYPIGPDGNPQPGYGVDRAGNPDLKWETAQEFNFGLDAGFFQDMLTTNIDVYSRQRKDLLGYQPIPDYVGMQDPITNMGTVQNRGIEMALTYQNREGELKYSFTGNFAYNDNKVLDVNNEDGIIYGPTMFQTDGQLVMMEGESLPVYYGFKTDGVFQSQAQADAYNEMYGKNAVAGDIQYVDSNGDGVIDANDRTAIGSPVHNWSYGLTIKLEYKGFDFSMFWQGQAGGEMINAAMRPDLMTTQNYPTRYLDSWTPSNPNASMPRFTHNDTNKNYTWMNDMVHLEDASYLRLQNIQVGYNFSDKACEKIGVGRLRVYASGNNLVTISEYSGINPENGHGGVWSGYDLGSYPVAASYLVGLNVTF</sequence>
<dbReference type="Pfam" id="PF13715">
    <property type="entry name" value="CarbopepD_reg_2"/>
    <property type="match status" value="1"/>
</dbReference>
<dbReference type="EMBL" id="JABAIL010000001">
    <property type="protein sequence ID" value="NLR90334.1"/>
    <property type="molecule type" value="Genomic_DNA"/>
</dbReference>
<evidence type="ECO:0000256" key="8">
    <source>
        <dbReference type="PROSITE-ProRule" id="PRU01360"/>
    </source>
</evidence>
<keyword evidence="4 8" id="KW-0812">Transmembrane</keyword>
<evidence type="ECO:0000256" key="5">
    <source>
        <dbReference type="ARBA" id="ARBA00023077"/>
    </source>
</evidence>
<accession>A0A7X8XUJ6</accession>
<dbReference type="PROSITE" id="PS52016">
    <property type="entry name" value="TONB_DEPENDENT_REC_3"/>
    <property type="match status" value="1"/>
</dbReference>
<protein>
    <submittedName>
        <fullName evidence="12">TonB-dependent receptor</fullName>
    </submittedName>
</protein>
<proteinExistence type="inferred from homology"/>
<dbReference type="Pfam" id="PF00593">
    <property type="entry name" value="TonB_dep_Rec_b-barrel"/>
    <property type="match status" value="1"/>
</dbReference>
<evidence type="ECO:0000313" key="13">
    <source>
        <dbReference type="Proteomes" id="UP000585050"/>
    </source>
</evidence>
<organism evidence="12 13">
    <name type="scientific">Flammeovirga agarivorans</name>
    <dbReference type="NCBI Taxonomy" id="2726742"/>
    <lineage>
        <taxon>Bacteria</taxon>
        <taxon>Pseudomonadati</taxon>
        <taxon>Bacteroidota</taxon>
        <taxon>Cytophagia</taxon>
        <taxon>Cytophagales</taxon>
        <taxon>Flammeovirgaceae</taxon>
        <taxon>Flammeovirga</taxon>
    </lineage>
</organism>
<evidence type="ECO:0000259" key="11">
    <source>
        <dbReference type="Pfam" id="PF07715"/>
    </source>
</evidence>
<evidence type="ECO:0000256" key="2">
    <source>
        <dbReference type="ARBA" id="ARBA00022448"/>
    </source>
</evidence>
<evidence type="ECO:0000313" key="12">
    <source>
        <dbReference type="EMBL" id="NLR90334.1"/>
    </source>
</evidence>
<name>A0A7X8XUJ6_9BACT</name>
<evidence type="ECO:0000256" key="4">
    <source>
        <dbReference type="ARBA" id="ARBA00022692"/>
    </source>
</evidence>
<dbReference type="InterPro" id="IPR039426">
    <property type="entry name" value="TonB-dep_rcpt-like"/>
</dbReference>
<dbReference type="NCBIfam" id="TIGR04056">
    <property type="entry name" value="OMP_RagA_SusC"/>
    <property type="match status" value="1"/>
</dbReference>
<dbReference type="InterPro" id="IPR023996">
    <property type="entry name" value="TonB-dep_OMP_SusC/RagA"/>
</dbReference>
<keyword evidence="12" id="KW-0675">Receptor</keyword>
<keyword evidence="2 8" id="KW-0813">Transport</keyword>
<dbReference type="RefSeq" id="WP_168881037.1">
    <property type="nucleotide sequence ID" value="NZ_JABAIL010000001.1"/>
</dbReference>
<keyword evidence="13" id="KW-1185">Reference proteome</keyword>
<dbReference type="InterPro" id="IPR000531">
    <property type="entry name" value="Beta-barrel_TonB"/>
</dbReference>
<reference evidence="12 13" key="1">
    <citation type="submission" date="2020-04" db="EMBL/GenBank/DDBJ databases">
        <title>Flammeovirga sp. SR4, a novel species isolated from seawater.</title>
        <authorList>
            <person name="Wang X."/>
        </authorList>
    </citation>
    <scope>NUCLEOTIDE SEQUENCE [LARGE SCALE GENOMIC DNA]</scope>
    <source>
        <strain evidence="12 13">SR4</strain>
    </source>
</reference>
<dbReference type="SUPFAM" id="SSF56935">
    <property type="entry name" value="Porins"/>
    <property type="match status" value="1"/>
</dbReference>
<dbReference type="SUPFAM" id="SSF49464">
    <property type="entry name" value="Carboxypeptidase regulatory domain-like"/>
    <property type="match status" value="1"/>
</dbReference>
<dbReference type="FunFam" id="2.170.130.10:FF:000008">
    <property type="entry name" value="SusC/RagA family TonB-linked outer membrane protein"/>
    <property type="match status" value="1"/>
</dbReference>
<dbReference type="Pfam" id="PF07715">
    <property type="entry name" value="Plug"/>
    <property type="match status" value="1"/>
</dbReference>
<dbReference type="Gene3D" id="2.40.170.20">
    <property type="entry name" value="TonB-dependent receptor, beta-barrel domain"/>
    <property type="match status" value="1"/>
</dbReference>
<feature type="domain" description="TonB-dependent receptor-like beta-barrel" evidence="10">
    <location>
        <begin position="477"/>
        <end position="996"/>
    </location>
</feature>
<comment type="subcellular location">
    <subcellularLocation>
        <location evidence="1 8">Cell outer membrane</location>
        <topology evidence="1 8">Multi-pass membrane protein</topology>
    </subcellularLocation>
</comment>
<dbReference type="NCBIfam" id="TIGR04057">
    <property type="entry name" value="SusC_RagA_signa"/>
    <property type="match status" value="1"/>
</dbReference>
<dbReference type="InterPro" id="IPR037066">
    <property type="entry name" value="Plug_dom_sf"/>
</dbReference>
<evidence type="ECO:0000256" key="1">
    <source>
        <dbReference type="ARBA" id="ARBA00004571"/>
    </source>
</evidence>
<evidence type="ECO:0000259" key="10">
    <source>
        <dbReference type="Pfam" id="PF00593"/>
    </source>
</evidence>
<comment type="caution">
    <text evidence="12">The sequence shown here is derived from an EMBL/GenBank/DDBJ whole genome shotgun (WGS) entry which is preliminary data.</text>
</comment>
<evidence type="ECO:0000256" key="3">
    <source>
        <dbReference type="ARBA" id="ARBA00022452"/>
    </source>
</evidence>
<dbReference type="Proteomes" id="UP000585050">
    <property type="component" value="Unassembled WGS sequence"/>
</dbReference>
<dbReference type="InterPro" id="IPR036942">
    <property type="entry name" value="Beta-barrel_TonB_sf"/>
</dbReference>
<keyword evidence="5 9" id="KW-0798">TonB box</keyword>